<feature type="transmembrane region" description="Helical" evidence="6">
    <location>
        <begin position="210"/>
        <end position="232"/>
    </location>
</feature>
<keyword evidence="4 6" id="KW-1133">Transmembrane helix</keyword>
<evidence type="ECO:0000256" key="1">
    <source>
        <dbReference type="ARBA" id="ARBA00004141"/>
    </source>
</evidence>
<feature type="transmembrane region" description="Helical" evidence="6">
    <location>
        <begin position="413"/>
        <end position="435"/>
    </location>
</feature>
<proteinExistence type="predicted"/>
<evidence type="ECO:0000256" key="4">
    <source>
        <dbReference type="ARBA" id="ARBA00022989"/>
    </source>
</evidence>
<dbReference type="RefSeq" id="WP_146922251.1">
    <property type="nucleotide sequence ID" value="NZ_CP042430.1"/>
</dbReference>
<dbReference type="Proteomes" id="UP000321805">
    <property type="component" value="Chromosome"/>
</dbReference>
<dbReference type="GO" id="GO:0005886">
    <property type="term" value="C:plasma membrane"/>
    <property type="evidence" value="ECO:0007669"/>
    <property type="project" value="TreeGrafter"/>
</dbReference>
<feature type="transmembrane region" description="Helical" evidence="6">
    <location>
        <begin position="112"/>
        <end position="135"/>
    </location>
</feature>
<dbReference type="PANTHER" id="PTHR11706:SF33">
    <property type="entry name" value="NATURAL RESISTANCE-ASSOCIATED MACROPHAGE PROTEIN 2"/>
    <property type="match status" value="1"/>
</dbReference>
<dbReference type="InterPro" id="IPR001046">
    <property type="entry name" value="NRAMP_fam"/>
</dbReference>
<feature type="transmembrane region" description="Helical" evidence="6">
    <location>
        <begin position="371"/>
        <end position="393"/>
    </location>
</feature>
<feature type="transmembrane region" description="Helical" evidence="6">
    <location>
        <begin position="172"/>
        <end position="190"/>
    </location>
</feature>
<evidence type="ECO:0000256" key="2">
    <source>
        <dbReference type="ARBA" id="ARBA00022448"/>
    </source>
</evidence>
<protein>
    <submittedName>
        <fullName evidence="7">Divalent metal cation transporter</fullName>
    </submittedName>
</protein>
<feature type="transmembrane region" description="Helical" evidence="6">
    <location>
        <begin position="71"/>
        <end position="91"/>
    </location>
</feature>
<dbReference type="AlphaFoldDB" id="A0A5B8U9P1"/>
<reference evidence="7 8" key="1">
    <citation type="journal article" date="2018" name="J. Microbiol.">
        <title>Baekduia soli gen. nov., sp. nov., a novel bacterium isolated from the soil of Baekdu Mountain and proposal of a novel family name, Baekduiaceae fam. nov.</title>
        <authorList>
            <person name="An D.S."/>
            <person name="Siddiqi M.Z."/>
            <person name="Kim K.H."/>
            <person name="Yu H.S."/>
            <person name="Im W.T."/>
        </authorList>
    </citation>
    <scope>NUCLEOTIDE SEQUENCE [LARGE SCALE GENOMIC DNA]</scope>
    <source>
        <strain evidence="7 8">BR7-21</strain>
    </source>
</reference>
<feature type="transmembrane region" description="Helical" evidence="6">
    <location>
        <begin position="141"/>
        <end position="160"/>
    </location>
</feature>
<dbReference type="Pfam" id="PF01566">
    <property type="entry name" value="Nramp"/>
    <property type="match status" value="1"/>
</dbReference>
<dbReference type="PANTHER" id="PTHR11706">
    <property type="entry name" value="SOLUTE CARRIER PROTEIN FAMILY 11 MEMBER"/>
    <property type="match status" value="1"/>
</dbReference>
<keyword evidence="3 6" id="KW-0812">Transmembrane</keyword>
<accession>A0A5B8U9P1</accession>
<dbReference type="EMBL" id="CP042430">
    <property type="protein sequence ID" value="QEC49886.1"/>
    <property type="molecule type" value="Genomic_DNA"/>
</dbReference>
<dbReference type="GO" id="GO:0015086">
    <property type="term" value="F:cadmium ion transmembrane transporter activity"/>
    <property type="evidence" value="ECO:0007669"/>
    <property type="project" value="TreeGrafter"/>
</dbReference>
<dbReference type="NCBIfam" id="NF037982">
    <property type="entry name" value="Nramp_1"/>
    <property type="match status" value="1"/>
</dbReference>
<keyword evidence="5 6" id="KW-0472">Membrane</keyword>
<feature type="transmembrane region" description="Helical" evidence="6">
    <location>
        <begin position="253"/>
        <end position="276"/>
    </location>
</feature>
<dbReference type="KEGG" id="bsol:FSW04_21495"/>
<evidence type="ECO:0000256" key="6">
    <source>
        <dbReference type="SAM" id="Phobius"/>
    </source>
</evidence>
<keyword evidence="2" id="KW-0813">Transport</keyword>
<organism evidence="7 8">
    <name type="scientific">Baekduia soli</name>
    <dbReference type="NCBI Taxonomy" id="496014"/>
    <lineage>
        <taxon>Bacteria</taxon>
        <taxon>Bacillati</taxon>
        <taxon>Actinomycetota</taxon>
        <taxon>Thermoleophilia</taxon>
        <taxon>Solirubrobacterales</taxon>
        <taxon>Baekduiaceae</taxon>
        <taxon>Baekduia</taxon>
    </lineage>
</organism>
<keyword evidence="8" id="KW-1185">Reference proteome</keyword>
<gene>
    <name evidence="7" type="ORF">FSW04_21495</name>
</gene>
<sequence length="437" mass="45421">MRARVPPALGRVRSALLGGRPRLRGRASARPDRLLGLLGLLGPGLIAANAGNDAGGIATYSQVGARYGYGLLWMMVVITVSLAVVQSMAARMGAVTGKGLAELIRENYGIRWSAFATAAVLVANLGICVSDFVGVGAALDLAGIPAQLTVPVAAAGIWLIIVRGSYRAAERIFIWLTIPFFAYPVAAILARPSWGDVGHAVVAPHLQMSSGYLLLFVATAGTTITPYMQLYLQSATAERGVRAEDLKKETREAVSGAVFADLVAGFIIIATGATLFTHGIHGVDSASQAAKALAPFAGRYAEALFGVGLLGASLLAAAILPIATSYVVSEALGFEKGLGRRPREAPVFVGVITAMIAVATIVAVVPGIPVIALLIGVQVVNGVLLPINLFFIWRLARSTRLMGEHRNRGVVDLITAATVLFTGSLSIVLVAVTVLGL</sequence>
<feature type="transmembrane region" description="Helical" evidence="6">
    <location>
        <begin position="345"/>
        <end position="365"/>
    </location>
</feature>
<evidence type="ECO:0000313" key="8">
    <source>
        <dbReference type="Proteomes" id="UP000321805"/>
    </source>
</evidence>
<name>A0A5B8U9P1_9ACTN</name>
<dbReference type="GO" id="GO:0005384">
    <property type="term" value="F:manganese ion transmembrane transporter activity"/>
    <property type="evidence" value="ECO:0007669"/>
    <property type="project" value="TreeGrafter"/>
</dbReference>
<comment type="subcellular location">
    <subcellularLocation>
        <location evidence="1">Membrane</location>
        <topology evidence="1">Multi-pass membrane protein</topology>
    </subcellularLocation>
</comment>
<evidence type="ECO:0000256" key="5">
    <source>
        <dbReference type="ARBA" id="ARBA00023136"/>
    </source>
</evidence>
<evidence type="ECO:0000313" key="7">
    <source>
        <dbReference type="EMBL" id="QEC49886.1"/>
    </source>
</evidence>
<evidence type="ECO:0000256" key="3">
    <source>
        <dbReference type="ARBA" id="ARBA00022692"/>
    </source>
</evidence>
<dbReference type="OrthoDB" id="9787548at2"/>
<dbReference type="GO" id="GO:0034755">
    <property type="term" value="P:iron ion transmembrane transport"/>
    <property type="evidence" value="ECO:0007669"/>
    <property type="project" value="TreeGrafter"/>
</dbReference>
<feature type="transmembrane region" description="Helical" evidence="6">
    <location>
        <begin position="303"/>
        <end position="324"/>
    </location>
</feature>